<protein>
    <submittedName>
        <fullName evidence="1">Uncharacterized protein</fullName>
    </submittedName>
</protein>
<comment type="caution">
    <text evidence="1">The sequence shown here is derived from an EMBL/GenBank/DDBJ whole genome shotgun (WGS) entry which is preliminary data.</text>
</comment>
<organism evidence="1 2">
    <name type="scientific">Naganishia adeliensis</name>
    <dbReference type="NCBI Taxonomy" id="92952"/>
    <lineage>
        <taxon>Eukaryota</taxon>
        <taxon>Fungi</taxon>
        <taxon>Dikarya</taxon>
        <taxon>Basidiomycota</taxon>
        <taxon>Agaricomycotina</taxon>
        <taxon>Tremellomycetes</taxon>
        <taxon>Filobasidiales</taxon>
        <taxon>Filobasidiaceae</taxon>
        <taxon>Naganishia</taxon>
    </lineage>
</organism>
<dbReference type="EMBL" id="JASBWS010000002">
    <property type="protein sequence ID" value="KAJ9117283.1"/>
    <property type="molecule type" value="Genomic_DNA"/>
</dbReference>
<evidence type="ECO:0000313" key="1">
    <source>
        <dbReference type="EMBL" id="KAJ9117283.1"/>
    </source>
</evidence>
<proteinExistence type="predicted"/>
<keyword evidence="2" id="KW-1185">Reference proteome</keyword>
<name>A0ACC2X0J0_9TREE</name>
<sequence>MSLHPTSDLGEHAQPAETETGNPIPDSGMPQEFTPRKRPPPKTYQNSSRRKQGPKRFDHGRRLGEGIVGSDEPMDDVPKVASRSTKRQLSTTTVREPTKLSTRTKRTSAPAQIKAKAASSANGSEGSDLTDIGEENAGGKVADAPGNDQAKSRRSRRTGKAAKYAESESEGSTAPSKPQQKKVKGTGKAKKSASVVPEDDDAEHSASSLSSLGKSAAGDADTVMDTEKLSSKGQSSRGNQASSKRKEPASSKAKPQLKGTVAKKSKIDEVVDVAPLKETQDSEAAKSKKSEGPKQAKPRVKPTKKVAGDSTAKTTGGSKRAVASTSSTTPVSLSPNKTTATRKGKARPLKSQSSTQLSDPFLQMVFGSSQPKPSKPKIASDTESSDDDEDEHQKVLKLFDTRHTPQKRKGKELDGAGRGKKQKKGVNADRDSTADSSTESEDEPQEIEFKRDLRYAKQLSHIAPSLTLRVPSALDGAYVYCRNGRLGLYFGGVVAGFDDLKELSSAKKKKHKDGIYMIRLPVEDDKVFRKRRDEFFTEDDEEFATCKLGETAPEVVVSEEASNARIRLSTPPLPPDIETTPFDDLDRAVQLQAIRPHLEKVIKEEYFPAQARIDRFWYKGKARTFTQWHGNLSAHVIDEIFVPELTRWALRPAIKHNGQANGDVTESDPPPRPIGSERFEALDDDEREFFVQKILVNEAIIHICLKSEKLEELDLEALMALWTEEDMYPEETDVDRKTVLMRDLVAKKELDRLAHEEPDAYSIWASLMETRNRKRTEKGLPLEGEKQEEKPIKEGGGRAVRAKNNVSYRE</sequence>
<accession>A0ACC2X0J0</accession>
<reference evidence="1" key="1">
    <citation type="submission" date="2023-04" db="EMBL/GenBank/DDBJ databases">
        <title>Draft Genome sequencing of Naganishia species isolated from polar environments using Oxford Nanopore Technology.</title>
        <authorList>
            <person name="Leo P."/>
            <person name="Venkateswaran K."/>
        </authorList>
    </citation>
    <scope>NUCLEOTIDE SEQUENCE</scope>
    <source>
        <strain evidence="1">MNA-CCFEE 5262</strain>
    </source>
</reference>
<evidence type="ECO:0000313" key="2">
    <source>
        <dbReference type="Proteomes" id="UP001230649"/>
    </source>
</evidence>
<dbReference type="Proteomes" id="UP001230649">
    <property type="component" value="Unassembled WGS sequence"/>
</dbReference>
<gene>
    <name evidence="1" type="ORF">QFC20_000429</name>
</gene>